<dbReference type="Proteomes" id="UP000054564">
    <property type="component" value="Unassembled WGS sequence"/>
</dbReference>
<evidence type="ECO:0000313" key="3">
    <source>
        <dbReference type="Proteomes" id="UP000054564"/>
    </source>
</evidence>
<feature type="signal peptide" evidence="1">
    <location>
        <begin position="1"/>
        <end position="24"/>
    </location>
</feature>
<keyword evidence="3" id="KW-1185">Reference proteome</keyword>
<evidence type="ECO:0000256" key="1">
    <source>
        <dbReference type="SAM" id="SignalP"/>
    </source>
</evidence>
<keyword evidence="1" id="KW-0732">Signal</keyword>
<comment type="caution">
    <text evidence="2">The sequence shown here is derived from an EMBL/GenBank/DDBJ whole genome shotgun (WGS) entry which is preliminary data.</text>
</comment>
<organism evidence="2 3">
    <name type="scientific">Puccinia striiformis f. sp. tritici PST-78</name>
    <dbReference type="NCBI Taxonomy" id="1165861"/>
    <lineage>
        <taxon>Eukaryota</taxon>
        <taxon>Fungi</taxon>
        <taxon>Dikarya</taxon>
        <taxon>Basidiomycota</taxon>
        <taxon>Pucciniomycotina</taxon>
        <taxon>Pucciniomycetes</taxon>
        <taxon>Pucciniales</taxon>
        <taxon>Pucciniaceae</taxon>
        <taxon>Puccinia</taxon>
    </lineage>
</organism>
<name>A0A0L0VRF8_9BASI</name>
<protein>
    <submittedName>
        <fullName evidence="2">Uncharacterized protein</fullName>
    </submittedName>
</protein>
<sequence length="242" mass="26319">MMNFRFALIAVMSLLAAHPQCAVASDGKDPTTCFTDVKVIRTDCTKALRDIIYDASGETTVQRISGDCYVQINKPSGVGISQAQVQSSVDKILNTCSPQAGSTKLTVKGAEVLVKLGNRSPKDSWKKPFDADFPYDQETCLSVTGTKPIDIRDCMQAFRMIPVDPSGTTFAFRQERRTEITVQQNTCELKISTSDGSPIVASISQVMSAMTKLFKCDTKWGIISIRGAGGPNGRTYIQVQSV</sequence>
<evidence type="ECO:0000313" key="2">
    <source>
        <dbReference type="EMBL" id="KNF01868.1"/>
    </source>
</evidence>
<accession>A0A0L0VRF8</accession>
<reference evidence="3" key="1">
    <citation type="submission" date="2014-03" db="EMBL/GenBank/DDBJ databases">
        <title>The Genome Sequence of Puccinia striiformis f. sp. tritici PST-78.</title>
        <authorList>
            <consortium name="The Broad Institute Genome Sequencing Platform"/>
            <person name="Cuomo C."/>
            <person name="Hulbert S."/>
            <person name="Chen X."/>
            <person name="Walker B."/>
            <person name="Young S.K."/>
            <person name="Zeng Q."/>
            <person name="Gargeya S."/>
            <person name="Fitzgerald M."/>
            <person name="Haas B."/>
            <person name="Abouelleil A."/>
            <person name="Alvarado L."/>
            <person name="Arachchi H.M."/>
            <person name="Berlin A.M."/>
            <person name="Chapman S.B."/>
            <person name="Goldberg J."/>
            <person name="Griggs A."/>
            <person name="Gujja S."/>
            <person name="Hansen M."/>
            <person name="Howarth C."/>
            <person name="Imamovic A."/>
            <person name="Larimer J."/>
            <person name="McCowan C."/>
            <person name="Montmayeur A."/>
            <person name="Murphy C."/>
            <person name="Neiman D."/>
            <person name="Pearson M."/>
            <person name="Priest M."/>
            <person name="Roberts A."/>
            <person name="Saif S."/>
            <person name="Shea T."/>
            <person name="Sisk P."/>
            <person name="Sykes S."/>
            <person name="Wortman J."/>
            <person name="Nusbaum C."/>
            <person name="Birren B."/>
        </authorList>
    </citation>
    <scope>NUCLEOTIDE SEQUENCE [LARGE SCALE GENOMIC DNA]</scope>
    <source>
        <strain evidence="3">race PST-78</strain>
    </source>
</reference>
<dbReference type="EMBL" id="AJIL01000027">
    <property type="protein sequence ID" value="KNF01868.1"/>
    <property type="molecule type" value="Genomic_DNA"/>
</dbReference>
<proteinExistence type="predicted"/>
<dbReference type="AlphaFoldDB" id="A0A0L0VRF8"/>
<feature type="chain" id="PRO_5005550670" evidence="1">
    <location>
        <begin position="25"/>
        <end position="242"/>
    </location>
</feature>
<gene>
    <name evidence="2" type="ORF">PSTG_04987</name>
</gene>